<comment type="caution">
    <text evidence="2">The sequence shown here is derived from an EMBL/GenBank/DDBJ whole genome shotgun (WGS) entry which is preliminary data.</text>
</comment>
<dbReference type="AlphaFoldDB" id="A0A4Y9S770"/>
<dbReference type="EMBL" id="SPVG01000212">
    <property type="protein sequence ID" value="TFW17109.1"/>
    <property type="molecule type" value="Genomic_DNA"/>
</dbReference>
<proteinExistence type="predicted"/>
<gene>
    <name evidence="2" type="ORF">E4L98_21475</name>
</gene>
<reference evidence="2 3" key="1">
    <citation type="submission" date="2019-03" db="EMBL/GenBank/DDBJ databases">
        <title>Draft Genome Sequence of Duganella callidus sp. nov., a Novel Duganella Species Isolated from Cultivated Soil.</title>
        <authorList>
            <person name="Raths R."/>
            <person name="Peta V."/>
            <person name="Bucking H."/>
        </authorList>
    </citation>
    <scope>NUCLEOTIDE SEQUENCE [LARGE SCALE GENOMIC DNA]</scope>
    <source>
        <strain evidence="2 3">DN04</strain>
    </source>
</reference>
<evidence type="ECO:0000313" key="3">
    <source>
        <dbReference type="Proteomes" id="UP000297729"/>
    </source>
</evidence>
<dbReference type="Gene3D" id="3.40.190.10">
    <property type="entry name" value="Periplasmic binding protein-like II"/>
    <property type="match status" value="2"/>
</dbReference>
<dbReference type="InterPro" id="IPR001638">
    <property type="entry name" value="Solute-binding_3/MltF_N"/>
</dbReference>
<accession>A0A4Y9S770</accession>
<dbReference type="SUPFAM" id="SSF53850">
    <property type="entry name" value="Periplasmic binding protein-like II"/>
    <property type="match status" value="1"/>
</dbReference>
<organism evidence="2 3">
    <name type="scientific">Duganella callida</name>
    <dbReference type="NCBI Taxonomy" id="2561932"/>
    <lineage>
        <taxon>Bacteria</taxon>
        <taxon>Pseudomonadati</taxon>
        <taxon>Pseudomonadota</taxon>
        <taxon>Betaproteobacteria</taxon>
        <taxon>Burkholderiales</taxon>
        <taxon>Oxalobacteraceae</taxon>
        <taxon>Telluria group</taxon>
        <taxon>Duganella</taxon>
    </lineage>
</organism>
<dbReference type="OrthoDB" id="8594082at2"/>
<evidence type="ECO:0000259" key="1">
    <source>
        <dbReference type="Pfam" id="PF00497"/>
    </source>
</evidence>
<keyword evidence="3" id="KW-1185">Reference proteome</keyword>
<dbReference type="PANTHER" id="PTHR38834">
    <property type="entry name" value="PERIPLASMIC SUBSTRATE BINDING PROTEIN FAMILY 3"/>
    <property type="match status" value="1"/>
</dbReference>
<dbReference type="PANTHER" id="PTHR38834:SF3">
    <property type="entry name" value="SOLUTE-BINDING PROTEIN FAMILY 3_N-TERMINAL DOMAIN-CONTAINING PROTEIN"/>
    <property type="match status" value="1"/>
</dbReference>
<sequence length="250" mass="27877">MVFLNMWKQIITFLLVATWSVMALAGPVLTVVTEDFAPYSYVECGRITGYSTELVETSLRRTKAGYSIHIYPWARAFRMARSQPNVLIFSVVRTPEREHQLQWIAPIAPRSVYVYKLAARRDVQVRALADLGRYRVAATRGDVVEEQLHALGLEADLATLDESNLRKMVAGRVDLMVASELSMKAICHNAHVSCGLLERTIAMPGVGEYYVAASLGTPAATVRALRDEFAKMKASSFMQQTADKYGLSLR</sequence>
<dbReference type="Proteomes" id="UP000297729">
    <property type="component" value="Unassembled WGS sequence"/>
</dbReference>
<evidence type="ECO:0000313" key="2">
    <source>
        <dbReference type="EMBL" id="TFW17109.1"/>
    </source>
</evidence>
<feature type="domain" description="Solute-binding protein family 3/N-terminal" evidence="1">
    <location>
        <begin position="31"/>
        <end position="246"/>
    </location>
</feature>
<dbReference type="Pfam" id="PF00497">
    <property type="entry name" value="SBP_bac_3"/>
    <property type="match status" value="1"/>
</dbReference>
<name>A0A4Y9S770_9BURK</name>
<protein>
    <submittedName>
        <fullName evidence="2">Transporter substrate-binding domain-containing protein</fullName>
    </submittedName>
</protein>